<keyword evidence="1" id="KW-0472">Membrane</keyword>
<keyword evidence="1" id="KW-0812">Transmembrane</keyword>
<reference evidence="2" key="1">
    <citation type="submission" date="2014-05" db="EMBL/GenBank/DDBJ databases">
        <authorList>
            <person name="Chronopoulou M."/>
        </authorList>
    </citation>
    <scope>NUCLEOTIDE SEQUENCE</scope>
    <source>
        <tissue evidence="2">Whole organism</tissue>
    </source>
</reference>
<dbReference type="EMBL" id="HACA01033931">
    <property type="protein sequence ID" value="CDW51293.1"/>
    <property type="molecule type" value="Transcribed_RNA"/>
</dbReference>
<feature type="transmembrane region" description="Helical" evidence="1">
    <location>
        <begin position="24"/>
        <end position="43"/>
    </location>
</feature>
<proteinExistence type="predicted"/>
<protein>
    <submittedName>
        <fullName evidence="2">Uncharacterized protein</fullName>
    </submittedName>
</protein>
<evidence type="ECO:0000313" key="2">
    <source>
        <dbReference type="EMBL" id="CDW51293.1"/>
    </source>
</evidence>
<feature type="non-terminal residue" evidence="2">
    <location>
        <position position="46"/>
    </location>
</feature>
<keyword evidence="1" id="KW-1133">Transmembrane helix</keyword>
<name>A0A0K2VLE0_LEPSM</name>
<dbReference type="AlphaFoldDB" id="A0A0K2VLE0"/>
<organism evidence="2">
    <name type="scientific">Lepeophtheirus salmonis</name>
    <name type="common">Salmon louse</name>
    <name type="synonym">Caligus salmonis</name>
    <dbReference type="NCBI Taxonomy" id="72036"/>
    <lineage>
        <taxon>Eukaryota</taxon>
        <taxon>Metazoa</taxon>
        <taxon>Ecdysozoa</taxon>
        <taxon>Arthropoda</taxon>
        <taxon>Crustacea</taxon>
        <taxon>Multicrustacea</taxon>
        <taxon>Hexanauplia</taxon>
        <taxon>Copepoda</taxon>
        <taxon>Siphonostomatoida</taxon>
        <taxon>Caligidae</taxon>
        <taxon>Lepeophtheirus</taxon>
    </lineage>
</organism>
<evidence type="ECO:0000256" key="1">
    <source>
        <dbReference type="SAM" id="Phobius"/>
    </source>
</evidence>
<sequence>MLDSCNTLAIEWGFLFFILVRPRVLHWVGVLCSFFYVFVFLCFGPC</sequence>
<accession>A0A0K2VLE0</accession>